<dbReference type="EC" id="3.1.6.-" evidence="4"/>
<evidence type="ECO:0000259" key="3">
    <source>
        <dbReference type="Pfam" id="PF00884"/>
    </source>
</evidence>
<evidence type="ECO:0000313" key="5">
    <source>
        <dbReference type="Proteomes" id="UP000555103"/>
    </source>
</evidence>
<protein>
    <submittedName>
        <fullName evidence="4">Putative sulfatase</fullName>
        <ecNumber evidence="4">3.1.6.-</ecNumber>
    </submittedName>
</protein>
<dbReference type="InterPro" id="IPR052701">
    <property type="entry name" value="GAG_Ulvan_Degrading_Sulfatases"/>
</dbReference>
<dbReference type="RefSeq" id="WP_183306362.1">
    <property type="nucleotide sequence ID" value="NZ_JACIEP010000004.1"/>
</dbReference>
<evidence type="ECO:0000313" key="4">
    <source>
        <dbReference type="EMBL" id="MBB4035419.1"/>
    </source>
</evidence>
<feature type="signal peptide" evidence="2">
    <location>
        <begin position="1"/>
        <end position="21"/>
    </location>
</feature>
<keyword evidence="2" id="KW-0732">Signal</keyword>
<evidence type="ECO:0000256" key="1">
    <source>
        <dbReference type="PIRSR" id="PIRSR600917-52"/>
    </source>
</evidence>
<dbReference type="InterPro" id="IPR000917">
    <property type="entry name" value="Sulfatase_N"/>
</dbReference>
<evidence type="ECO:0000256" key="2">
    <source>
        <dbReference type="SAM" id="SignalP"/>
    </source>
</evidence>
<dbReference type="PANTHER" id="PTHR43751:SF1">
    <property type="entry name" value="SULFATASE ATSG-RELATED"/>
    <property type="match status" value="1"/>
</dbReference>
<comment type="caution">
    <text evidence="4">The sequence shown here is derived from an EMBL/GenBank/DDBJ whole genome shotgun (WGS) entry which is preliminary data.</text>
</comment>
<dbReference type="Gene3D" id="3.40.720.10">
    <property type="entry name" value="Alkaline Phosphatase, subunit A"/>
    <property type="match status" value="1"/>
</dbReference>
<accession>A0A840CL80</accession>
<sequence length="504" mass="56438">MKTMIKHAVLLLPLVAVSACAKQDQRRPNILFVIADDQSYPDASIYGSSMVSTPGFDLVASRGALFNNAYVTSPGSSPSRASMLTGMYPWQIEEAGTHASSFPAKFVSYPDMLAESGYHIGFTGKGWGPGDWAASGRQHNPAGPDYNSHKLDPPYSGISKVDYTANFKQFLSERDKDQPFCFWIGTHEPHRPYENMSWLKEGDSLSMAVVPDFLPSSDEIKGDLLDYTIEIEWFDKHLMNCIEELKRIGEFDNTIIIVTADNGMSFPHAKANCYDAGLHVPLAICWGNKVKPSQVVDNLVSLVDLAPTILQVAGLEPYTMHAGESLLPLITGNGQAYSRNTVFAGRERHSSSRFDNLGYPMRSVRWKDYLLVHNFHPERWPAGDPQELGKNGGPKEMHKAYFDIDAAPSKDYLVSHRSDSSVTPFFNASVAKRPEYELYNLKDDAACMKNIVSDAEFKDIIAEMKQILRSKLEETNDSRIGNNPEIWESYPRIEGKMRRFPDKK</sequence>
<dbReference type="SUPFAM" id="SSF53649">
    <property type="entry name" value="Alkaline phosphatase-like"/>
    <property type="match status" value="1"/>
</dbReference>
<feature type="modified residue" description="3-oxoalanine (Ser)" evidence="1">
    <location>
        <position position="76"/>
    </location>
</feature>
<dbReference type="EMBL" id="JACIEP010000004">
    <property type="protein sequence ID" value="MBB4035419.1"/>
    <property type="molecule type" value="Genomic_DNA"/>
</dbReference>
<proteinExistence type="predicted"/>
<dbReference type="Pfam" id="PF00884">
    <property type="entry name" value="Sulfatase"/>
    <property type="match status" value="1"/>
</dbReference>
<keyword evidence="5" id="KW-1185">Reference proteome</keyword>
<keyword evidence="4" id="KW-0378">Hydrolase</keyword>
<organism evidence="4 5">
    <name type="scientific">Dysgonomonas hofstadii</name>
    <dbReference type="NCBI Taxonomy" id="637886"/>
    <lineage>
        <taxon>Bacteria</taxon>
        <taxon>Pseudomonadati</taxon>
        <taxon>Bacteroidota</taxon>
        <taxon>Bacteroidia</taxon>
        <taxon>Bacteroidales</taxon>
        <taxon>Dysgonomonadaceae</taxon>
        <taxon>Dysgonomonas</taxon>
    </lineage>
</organism>
<dbReference type="InterPro" id="IPR017850">
    <property type="entry name" value="Alkaline_phosphatase_core_sf"/>
</dbReference>
<name>A0A840CL80_9BACT</name>
<comment type="PTM">
    <text evidence="1">The conversion to 3-oxoalanine (also known as C-formylglycine, FGly), of a serine or cysteine residue in prokaryotes and of a cysteine residue in eukaryotes, is critical for catalytic activity.</text>
</comment>
<reference evidence="4 5" key="1">
    <citation type="submission" date="2020-08" db="EMBL/GenBank/DDBJ databases">
        <title>Genomic Encyclopedia of Type Strains, Phase IV (KMG-IV): sequencing the most valuable type-strain genomes for metagenomic binning, comparative biology and taxonomic classification.</title>
        <authorList>
            <person name="Goeker M."/>
        </authorList>
    </citation>
    <scope>NUCLEOTIDE SEQUENCE [LARGE SCALE GENOMIC DNA]</scope>
    <source>
        <strain evidence="4 5">DSM 104969</strain>
    </source>
</reference>
<dbReference type="AlphaFoldDB" id="A0A840CL80"/>
<dbReference type="Proteomes" id="UP000555103">
    <property type="component" value="Unassembled WGS sequence"/>
</dbReference>
<dbReference type="CDD" id="cd16027">
    <property type="entry name" value="SGSH"/>
    <property type="match status" value="1"/>
</dbReference>
<feature type="chain" id="PRO_5032678114" evidence="2">
    <location>
        <begin position="22"/>
        <end position="504"/>
    </location>
</feature>
<feature type="domain" description="Sulfatase N-terminal" evidence="3">
    <location>
        <begin position="28"/>
        <end position="314"/>
    </location>
</feature>
<dbReference type="PROSITE" id="PS51257">
    <property type="entry name" value="PROKAR_LIPOPROTEIN"/>
    <property type="match status" value="1"/>
</dbReference>
<dbReference type="GO" id="GO:0016787">
    <property type="term" value="F:hydrolase activity"/>
    <property type="evidence" value="ECO:0007669"/>
    <property type="project" value="UniProtKB-KW"/>
</dbReference>
<gene>
    <name evidence="4" type="ORF">GGR21_001312</name>
</gene>
<dbReference type="PANTHER" id="PTHR43751">
    <property type="entry name" value="SULFATASE"/>
    <property type="match status" value="1"/>
</dbReference>